<feature type="region of interest" description="Disordered" evidence="1">
    <location>
        <begin position="292"/>
        <end position="317"/>
    </location>
</feature>
<dbReference type="AlphaFoldDB" id="A0A397IIU8"/>
<dbReference type="STRING" id="1348612.A0A397IIU8"/>
<evidence type="ECO:0000256" key="1">
    <source>
        <dbReference type="SAM" id="MobiDB-lite"/>
    </source>
</evidence>
<feature type="compositionally biased region" description="Low complexity" evidence="1">
    <location>
        <begin position="304"/>
        <end position="317"/>
    </location>
</feature>
<feature type="compositionally biased region" description="Acidic residues" evidence="1">
    <location>
        <begin position="68"/>
        <end position="78"/>
    </location>
</feature>
<comment type="caution">
    <text evidence="2">The sequence shown here is derived from an EMBL/GenBank/DDBJ whole genome shotgun (WGS) entry which is preliminary data.</text>
</comment>
<proteinExistence type="predicted"/>
<name>A0A397IIU8_9GLOM</name>
<dbReference type="EMBL" id="PQFF01000195">
    <property type="protein sequence ID" value="RHZ75939.1"/>
    <property type="molecule type" value="Genomic_DNA"/>
</dbReference>
<organism evidence="2 3">
    <name type="scientific">Diversispora epigaea</name>
    <dbReference type="NCBI Taxonomy" id="1348612"/>
    <lineage>
        <taxon>Eukaryota</taxon>
        <taxon>Fungi</taxon>
        <taxon>Fungi incertae sedis</taxon>
        <taxon>Mucoromycota</taxon>
        <taxon>Glomeromycotina</taxon>
        <taxon>Glomeromycetes</taxon>
        <taxon>Diversisporales</taxon>
        <taxon>Diversisporaceae</taxon>
        <taxon>Diversispora</taxon>
    </lineage>
</organism>
<feature type="region of interest" description="Disordered" evidence="1">
    <location>
        <begin position="20"/>
        <end position="85"/>
    </location>
</feature>
<reference evidence="2 3" key="1">
    <citation type="submission" date="2018-08" db="EMBL/GenBank/DDBJ databases">
        <title>Genome and evolution of the arbuscular mycorrhizal fungus Diversispora epigaea (formerly Glomus versiforme) and its bacterial endosymbionts.</title>
        <authorList>
            <person name="Sun X."/>
            <person name="Fei Z."/>
            <person name="Harrison M."/>
        </authorList>
    </citation>
    <scope>NUCLEOTIDE SEQUENCE [LARGE SCALE GENOMIC DNA]</scope>
    <source>
        <strain evidence="2 3">IT104</strain>
    </source>
</reference>
<sequence>MVAENNQLIKNLDRFRKYRIPESISVRSSSGDSGTESEIIPSKHPKGRKLKSKKIAKTNKGKRVFGNDSEEDTESDDEKNEKDARNEMKTIIKTINSEFSLNYDQTFTSANNCEIRRKLIPKLQKLLASKFRPSVMQLTKWLNTTTRMCNSGKLLKDLRRVHANNRQNDKKLRHIKMAKELFRKNDLNIIDYDKKLLLRMLADRAFYSPEMSNTDEEDYSKIVVNVYDLSWQSVELKHLLRNVLDPKSASSTTAQLQRKQNYSDEVQQYDFPPPAKAPNWTCNEQEDIVYDTEFVQTEGEDEPSFASTSSSKISAEQ</sequence>
<keyword evidence="3" id="KW-1185">Reference proteome</keyword>
<evidence type="ECO:0000313" key="3">
    <source>
        <dbReference type="Proteomes" id="UP000266861"/>
    </source>
</evidence>
<feature type="compositionally biased region" description="Basic residues" evidence="1">
    <location>
        <begin position="43"/>
        <end position="63"/>
    </location>
</feature>
<accession>A0A397IIU8</accession>
<protein>
    <submittedName>
        <fullName evidence="2">Uncharacterized protein</fullName>
    </submittedName>
</protein>
<feature type="compositionally biased region" description="Low complexity" evidence="1">
    <location>
        <begin position="22"/>
        <end position="40"/>
    </location>
</feature>
<gene>
    <name evidence="2" type="ORF">Glove_208g84</name>
</gene>
<dbReference type="Proteomes" id="UP000266861">
    <property type="component" value="Unassembled WGS sequence"/>
</dbReference>
<evidence type="ECO:0000313" key="2">
    <source>
        <dbReference type="EMBL" id="RHZ75939.1"/>
    </source>
</evidence>